<proteinExistence type="inferred from homology"/>
<comment type="subcellular location">
    <subcellularLocation>
        <location evidence="1">Membrane</location>
        <topology evidence="1">Lipid-anchor</topology>
    </subcellularLocation>
</comment>
<keyword evidence="8" id="KW-0812">Transmembrane</keyword>
<evidence type="ECO:0000256" key="4">
    <source>
        <dbReference type="ARBA" id="ARBA00023136"/>
    </source>
</evidence>
<evidence type="ECO:0000256" key="3">
    <source>
        <dbReference type="ARBA" id="ARBA00022729"/>
    </source>
</evidence>
<feature type="transmembrane region" description="Helical" evidence="8">
    <location>
        <begin position="50"/>
        <end position="71"/>
    </location>
</feature>
<dbReference type="PANTHER" id="PTHR30429">
    <property type="entry name" value="D-METHIONINE-BINDING LIPOPROTEIN METQ"/>
    <property type="match status" value="1"/>
</dbReference>
<evidence type="ECO:0000256" key="6">
    <source>
        <dbReference type="ARBA" id="ARBA00023288"/>
    </source>
</evidence>
<evidence type="ECO:0000256" key="8">
    <source>
        <dbReference type="SAM" id="Phobius"/>
    </source>
</evidence>
<feature type="compositionally biased region" description="Polar residues" evidence="7">
    <location>
        <begin position="1"/>
        <end position="26"/>
    </location>
</feature>
<gene>
    <name evidence="9" type="ORF">HMPREF9248_1119</name>
</gene>
<reference evidence="9 10" key="1">
    <citation type="submission" date="2010-08" db="EMBL/GenBank/DDBJ databases">
        <authorList>
            <person name="Durkin A.S."/>
            <person name="Madupu R."/>
            <person name="Torralba M."/>
            <person name="Gillis M."/>
            <person name="Methe B."/>
            <person name="Sutton G."/>
            <person name="Nelson K.E."/>
        </authorList>
    </citation>
    <scope>NUCLEOTIDE SEQUENCE [LARGE SCALE GENOMIC DNA]</scope>
    <source>
        <strain evidence="9 10">PB189-T1-4</strain>
    </source>
</reference>
<evidence type="ECO:0000256" key="2">
    <source>
        <dbReference type="ARBA" id="ARBA00008973"/>
    </source>
</evidence>
<keyword evidence="5" id="KW-0564">Palmitate</keyword>
<feature type="region of interest" description="Disordered" evidence="7">
    <location>
        <begin position="1"/>
        <end position="31"/>
    </location>
</feature>
<sequence length="351" mass="38435">MAQQTHSADTNQPQSVQNSMHTQQSAAMRPDASSLFDQDVSQVVRTKRTLPLKLIAVVAAVLVVACVAWFAQPHKADVAKKGTKDNPVVVGVVGANDPQWRTFVDEAQKQGIYVELKNFTDYTSENPALAQGSLDLNEFQHILYLANYNVKNDQDLQPIGGVAIYPLGLYSKQFKAKEEIPANTTVTIPNDETNQARALGVLESAGLIKIKNGWTPFVTPRDIDKEHSRVHVQPVEAAKVANSLSDPSVSAAVINNDYIKDAGIKAQDALFRDSAETDTAKPYVNVWVSRKEDANNETYKKLVEIWHSDAVSKALSDKLDNTGVLNNDSPEALQETLEKTQEALKASLASK</sequence>
<evidence type="ECO:0000256" key="5">
    <source>
        <dbReference type="ARBA" id="ARBA00023139"/>
    </source>
</evidence>
<keyword evidence="10" id="KW-1185">Reference proteome</keyword>
<dbReference type="Gene3D" id="3.40.190.10">
    <property type="entry name" value="Periplasmic binding protein-like II"/>
    <property type="match status" value="2"/>
</dbReference>
<keyword evidence="4 8" id="KW-0472">Membrane</keyword>
<evidence type="ECO:0000256" key="7">
    <source>
        <dbReference type="SAM" id="MobiDB-lite"/>
    </source>
</evidence>
<evidence type="ECO:0000313" key="9">
    <source>
        <dbReference type="EMBL" id="EFL44485.1"/>
    </source>
</evidence>
<dbReference type="Pfam" id="PF03180">
    <property type="entry name" value="Lipoprotein_9"/>
    <property type="match status" value="1"/>
</dbReference>
<dbReference type="EMBL" id="AEDQ01000014">
    <property type="protein sequence ID" value="EFL44485.1"/>
    <property type="molecule type" value="Genomic_DNA"/>
</dbReference>
<dbReference type="InterPro" id="IPR004872">
    <property type="entry name" value="Lipoprotein_NlpA"/>
</dbReference>
<name>A0ABP2IZL5_9ACTN</name>
<keyword evidence="6 9" id="KW-0449">Lipoprotein</keyword>
<evidence type="ECO:0000313" key="10">
    <source>
        <dbReference type="Proteomes" id="UP000004431"/>
    </source>
</evidence>
<keyword evidence="8" id="KW-1133">Transmembrane helix</keyword>
<keyword evidence="3" id="KW-0732">Signal</keyword>
<dbReference type="RefSeq" id="WP_006303757.1">
    <property type="nucleotide sequence ID" value="NZ_AEDQ01000014.1"/>
</dbReference>
<comment type="similarity">
    <text evidence="2">Belongs to the NlpA lipoprotein family.</text>
</comment>
<comment type="caution">
    <text evidence="9">The sequence shown here is derived from an EMBL/GenBank/DDBJ whole genome shotgun (WGS) entry which is preliminary data.</text>
</comment>
<evidence type="ECO:0000256" key="1">
    <source>
        <dbReference type="ARBA" id="ARBA00004635"/>
    </source>
</evidence>
<dbReference type="Proteomes" id="UP000004431">
    <property type="component" value="Unassembled WGS sequence"/>
</dbReference>
<protein>
    <submittedName>
        <fullName evidence="9">NLPA lipoprotein</fullName>
    </submittedName>
</protein>
<organism evidence="9 10">
    <name type="scientific">Fannyhessea vaginae PB189-T1-4</name>
    <dbReference type="NCBI Taxonomy" id="866774"/>
    <lineage>
        <taxon>Bacteria</taxon>
        <taxon>Bacillati</taxon>
        <taxon>Actinomycetota</taxon>
        <taxon>Coriobacteriia</taxon>
        <taxon>Coriobacteriales</taxon>
        <taxon>Atopobiaceae</taxon>
        <taxon>Fannyhessea</taxon>
    </lineage>
</organism>
<dbReference type="SUPFAM" id="SSF53850">
    <property type="entry name" value="Periplasmic binding protein-like II"/>
    <property type="match status" value="1"/>
</dbReference>
<accession>A0ABP2IZL5</accession>
<dbReference type="PANTHER" id="PTHR30429:SF3">
    <property type="entry name" value="LIPOPROTEIN"/>
    <property type="match status" value="1"/>
</dbReference>